<keyword evidence="2" id="KW-0732">Signal</keyword>
<evidence type="ECO:0000256" key="1">
    <source>
        <dbReference type="SAM" id="Phobius"/>
    </source>
</evidence>
<accession>V4LC88</accession>
<reference evidence="3 4" key="1">
    <citation type="journal article" date="2013" name="Front. Plant Sci.">
        <title>The Reference Genome of the Halophytic Plant Eutrema salsugineum.</title>
        <authorList>
            <person name="Yang R."/>
            <person name="Jarvis D.E."/>
            <person name="Chen H."/>
            <person name="Beilstein M.A."/>
            <person name="Grimwood J."/>
            <person name="Jenkins J."/>
            <person name="Shu S."/>
            <person name="Prochnik S."/>
            <person name="Xin M."/>
            <person name="Ma C."/>
            <person name="Schmutz J."/>
            <person name="Wing R.A."/>
            <person name="Mitchell-Olds T."/>
            <person name="Schumaker K.S."/>
            <person name="Wang X."/>
        </authorList>
    </citation>
    <scope>NUCLEOTIDE SEQUENCE [LARGE SCALE GENOMIC DNA]</scope>
</reference>
<keyword evidence="1" id="KW-0812">Transmembrane</keyword>
<proteinExistence type="predicted"/>
<protein>
    <submittedName>
        <fullName evidence="3">Uncharacterized protein</fullName>
    </submittedName>
</protein>
<evidence type="ECO:0000256" key="2">
    <source>
        <dbReference type="SAM" id="SignalP"/>
    </source>
</evidence>
<keyword evidence="4" id="KW-1185">Reference proteome</keyword>
<keyword evidence="1" id="KW-1133">Transmembrane helix</keyword>
<dbReference type="Gramene" id="ESQ37398">
    <property type="protein sequence ID" value="ESQ37398"/>
    <property type="gene ID" value="EUTSA_v10002888mg"/>
</dbReference>
<dbReference type="KEGG" id="eus:EUTSA_v10002888mg"/>
<feature type="chain" id="PRO_5004720619" evidence="2">
    <location>
        <begin position="22"/>
        <end position="142"/>
    </location>
</feature>
<sequence length="142" mass="16310">MFIRLGSLFFFVFFVLGASQARYGMYEPFFIDKNGENIELVPQIFPVKVEKNNDLSDDKAKSTYIGDLHAKLLDKYGIKFIWRIDVFLCLCFSLLFTDLAFRLFFCIASRCSANFSKVLIATSTLLKTKSLKSNLSHPLLPR</sequence>
<name>V4LC88_EUTSA</name>
<dbReference type="EMBL" id="KI517609">
    <property type="protein sequence ID" value="ESQ37398.1"/>
    <property type="molecule type" value="Genomic_DNA"/>
</dbReference>
<evidence type="ECO:0000313" key="3">
    <source>
        <dbReference type="EMBL" id="ESQ37398.1"/>
    </source>
</evidence>
<organism evidence="3 4">
    <name type="scientific">Eutrema salsugineum</name>
    <name type="common">Saltwater cress</name>
    <name type="synonym">Sisymbrium salsugineum</name>
    <dbReference type="NCBI Taxonomy" id="72664"/>
    <lineage>
        <taxon>Eukaryota</taxon>
        <taxon>Viridiplantae</taxon>
        <taxon>Streptophyta</taxon>
        <taxon>Embryophyta</taxon>
        <taxon>Tracheophyta</taxon>
        <taxon>Spermatophyta</taxon>
        <taxon>Magnoliopsida</taxon>
        <taxon>eudicotyledons</taxon>
        <taxon>Gunneridae</taxon>
        <taxon>Pentapetalae</taxon>
        <taxon>rosids</taxon>
        <taxon>malvids</taxon>
        <taxon>Brassicales</taxon>
        <taxon>Brassicaceae</taxon>
        <taxon>Eutremeae</taxon>
        <taxon>Eutrema</taxon>
    </lineage>
</organism>
<feature type="signal peptide" evidence="2">
    <location>
        <begin position="1"/>
        <end position="21"/>
    </location>
</feature>
<gene>
    <name evidence="3" type="ORF">EUTSA_v10002888mg</name>
</gene>
<feature type="transmembrane region" description="Helical" evidence="1">
    <location>
        <begin position="80"/>
        <end position="101"/>
    </location>
</feature>
<dbReference type="AlphaFoldDB" id="V4LC88"/>
<evidence type="ECO:0000313" key="4">
    <source>
        <dbReference type="Proteomes" id="UP000030689"/>
    </source>
</evidence>
<dbReference type="Proteomes" id="UP000030689">
    <property type="component" value="Unassembled WGS sequence"/>
</dbReference>
<keyword evidence="1" id="KW-0472">Membrane</keyword>